<organism evidence="2 3">
    <name type="scientific">Araneus ventricosus</name>
    <name type="common">Orbweaver spider</name>
    <name type="synonym">Epeira ventricosa</name>
    <dbReference type="NCBI Taxonomy" id="182803"/>
    <lineage>
        <taxon>Eukaryota</taxon>
        <taxon>Metazoa</taxon>
        <taxon>Ecdysozoa</taxon>
        <taxon>Arthropoda</taxon>
        <taxon>Chelicerata</taxon>
        <taxon>Arachnida</taxon>
        <taxon>Araneae</taxon>
        <taxon>Araneomorphae</taxon>
        <taxon>Entelegynae</taxon>
        <taxon>Araneoidea</taxon>
        <taxon>Araneidae</taxon>
        <taxon>Araneus</taxon>
    </lineage>
</organism>
<comment type="caution">
    <text evidence="2">The sequence shown here is derived from an EMBL/GenBank/DDBJ whole genome shotgun (WGS) entry which is preliminary data.</text>
</comment>
<sequence length="85" mass="9506">MGSSSCHRFASRKIKRSALAPSMPLPWPVEKYHGSKCNRRKPALTLKTAGLSQDDKAKPDKKPEPNTKINITEWKASTIFCLPAR</sequence>
<keyword evidence="3" id="KW-1185">Reference proteome</keyword>
<dbReference type="Proteomes" id="UP000499080">
    <property type="component" value="Unassembled WGS sequence"/>
</dbReference>
<evidence type="ECO:0000313" key="3">
    <source>
        <dbReference type="Proteomes" id="UP000499080"/>
    </source>
</evidence>
<dbReference type="AlphaFoldDB" id="A0A4Y2WDT6"/>
<dbReference type="EMBL" id="BGPR01058437">
    <property type="protein sequence ID" value="GBO34592.1"/>
    <property type="molecule type" value="Genomic_DNA"/>
</dbReference>
<evidence type="ECO:0000313" key="2">
    <source>
        <dbReference type="EMBL" id="GBO34592.1"/>
    </source>
</evidence>
<evidence type="ECO:0000256" key="1">
    <source>
        <dbReference type="SAM" id="MobiDB-lite"/>
    </source>
</evidence>
<accession>A0A4Y2WDT6</accession>
<gene>
    <name evidence="2" type="ORF">AVEN_124694_1</name>
</gene>
<feature type="compositionally biased region" description="Basic and acidic residues" evidence="1">
    <location>
        <begin position="53"/>
        <end position="65"/>
    </location>
</feature>
<proteinExistence type="predicted"/>
<feature type="region of interest" description="Disordered" evidence="1">
    <location>
        <begin position="38"/>
        <end position="67"/>
    </location>
</feature>
<name>A0A4Y2WDT6_ARAVE</name>
<reference evidence="2 3" key="1">
    <citation type="journal article" date="2019" name="Sci. Rep.">
        <title>Orb-weaving spider Araneus ventricosus genome elucidates the spidroin gene catalogue.</title>
        <authorList>
            <person name="Kono N."/>
            <person name="Nakamura H."/>
            <person name="Ohtoshi R."/>
            <person name="Moran D.A.P."/>
            <person name="Shinohara A."/>
            <person name="Yoshida Y."/>
            <person name="Fujiwara M."/>
            <person name="Mori M."/>
            <person name="Tomita M."/>
            <person name="Arakawa K."/>
        </authorList>
    </citation>
    <scope>NUCLEOTIDE SEQUENCE [LARGE SCALE GENOMIC DNA]</scope>
</reference>
<protein>
    <submittedName>
        <fullName evidence="2">Uncharacterized protein</fullName>
    </submittedName>
</protein>